<dbReference type="InterPro" id="IPR003395">
    <property type="entry name" value="RecF/RecN/SMC_N"/>
</dbReference>
<dbReference type="GO" id="GO:0030261">
    <property type="term" value="P:chromosome condensation"/>
    <property type="evidence" value="ECO:0007669"/>
    <property type="project" value="InterPro"/>
</dbReference>
<accession>A0A1J5QJS9</accession>
<feature type="coiled-coil region" evidence="6">
    <location>
        <begin position="757"/>
        <end position="901"/>
    </location>
</feature>
<dbReference type="InterPro" id="IPR036277">
    <property type="entry name" value="SMC_hinge_sf"/>
</dbReference>
<dbReference type="NCBIfam" id="TIGR02168">
    <property type="entry name" value="SMC_prok_B"/>
    <property type="match status" value="1"/>
</dbReference>
<evidence type="ECO:0000256" key="4">
    <source>
        <dbReference type="ARBA" id="ARBA00023054"/>
    </source>
</evidence>
<evidence type="ECO:0000256" key="5">
    <source>
        <dbReference type="ARBA" id="ARBA00023125"/>
    </source>
</evidence>
<keyword evidence="2" id="KW-0547">Nucleotide-binding</keyword>
<evidence type="ECO:0000256" key="7">
    <source>
        <dbReference type="SAM" id="MobiDB-lite"/>
    </source>
</evidence>
<feature type="coiled-coil region" evidence="6">
    <location>
        <begin position="170"/>
        <end position="306"/>
    </location>
</feature>
<feature type="region of interest" description="Disordered" evidence="7">
    <location>
        <begin position="384"/>
        <end position="411"/>
    </location>
</feature>
<dbReference type="GO" id="GO:0005694">
    <property type="term" value="C:chromosome"/>
    <property type="evidence" value="ECO:0007669"/>
    <property type="project" value="InterPro"/>
</dbReference>
<dbReference type="PIRSF" id="PIRSF005719">
    <property type="entry name" value="SMC"/>
    <property type="match status" value="1"/>
</dbReference>
<protein>
    <submittedName>
        <fullName evidence="9">Chromosome partition protein Smc</fullName>
    </submittedName>
</protein>
<keyword evidence="5" id="KW-0238">DNA-binding</keyword>
<feature type="coiled-coil region" evidence="6">
    <location>
        <begin position="659"/>
        <end position="686"/>
    </location>
</feature>
<comment type="caution">
    <text evidence="9">The sequence shown here is derived from an EMBL/GenBank/DDBJ whole genome shotgun (WGS) entry which is preliminary data.</text>
</comment>
<organism evidence="9">
    <name type="scientific">mine drainage metagenome</name>
    <dbReference type="NCBI Taxonomy" id="410659"/>
    <lineage>
        <taxon>unclassified sequences</taxon>
        <taxon>metagenomes</taxon>
        <taxon>ecological metagenomes</taxon>
    </lineage>
</organism>
<evidence type="ECO:0000256" key="3">
    <source>
        <dbReference type="ARBA" id="ARBA00022840"/>
    </source>
</evidence>
<keyword evidence="1" id="KW-0963">Cytoplasm</keyword>
<dbReference type="GO" id="GO:0005524">
    <property type="term" value="F:ATP binding"/>
    <property type="evidence" value="ECO:0007669"/>
    <property type="project" value="UniProtKB-KW"/>
</dbReference>
<evidence type="ECO:0000259" key="8">
    <source>
        <dbReference type="SMART" id="SM00968"/>
    </source>
</evidence>
<reference evidence="9" key="1">
    <citation type="submission" date="2016-10" db="EMBL/GenBank/DDBJ databases">
        <title>Sequence of Gallionella enrichment culture.</title>
        <authorList>
            <person name="Poehlein A."/>
            <person name="Muehling M."/>
            <person name="Daniel R."/>
        </authorList>
    </citation>
    <scope>NUCLEOTIDE SEQUENCE</scope>
</reference>
<evidence type="ECO:0000313" key="9">
    <source>
        <dbReference type="EMBL" id="OIQ80199.1"/>
    </source>
</evidence>
<gene>
    <name evidence="9" type="primary">smc_32</name>
    <name evidence="9" type="ORF">GALL_380490</name>
</gene>
<name>A0A1J5QJS9_9ZZZZ</name>
<sequence length="1172" mass="128825">MRLSWIKLAGFKSFADLVAFQLPGQRVGVVGPNGCGKSNIIDAVRWVLGESKASELRGESMQDVIFSGSATRKPAGRCSVELVFDNSDHRITGSFGQYTEIAVKRVLTRDGTSSYFINGQVVRRRDVQDIFLGTGLGPRAYAIIGQGTISRIIESRPEELRVLLEEAAGVSKYKERRRETENRLHGTRENLLRVNDILRELNGQLDKLEQQAAVAQQYRRMQEQLESSQHGLWLLRLQEAQARQARIASDAAQAVNALEAQSAQLRAAEAELETLRQAQYAASDALNAAQAELYAAQAQVARLEAEIRFVVEARDRALRSQSELQAQQAQWLARRQDAVRDAEAAGAEMAEAELLQAEAEARVIEQTEQIPALEARLNDAQMQAAEQRARAAAAQQRLHGEAERQRTLGQQAQQIEQRIQRLQAERRAVQRPDGARLADLQQQQARLGAERDEAQARLHALQEQLPALQDARQRRQAEAQQAASDLASTTARLHALKALQDKVMTEGRIQPWLARHGLDSLARLWTRIHVEPGWESALEAALRERLAALEVRALDAMAGFAADPPPAKLTFYAAPQAAAPLPAVPGQQPLAALLRHVDPGLRAVLDDWLAGVFAADSLAQAMQRRGELPAGAMLVTREGHAVARHSVSLYAADSEQAGMLARQQEIENLERQAKAQQLLADDARNGALQAEALWTQTQEQAAAEGRRLQALTQQFHGVQVEWLKLQQQDQESTARAGRLDTDLAELGAQGDELAAAQAECEARFEQLDMELAQLQQDQADLDSLALREQALLGDARARLRALEQQQAEAAYAIRSLQQRQTDAQRMADTAQQQMAELATRLQAAGEELGRLSDQTARAGLQDALAAQEAAQERLAARRAEHDEVAARLRALEEARLRLERDAGPLRAAITARQLEEQEARLQGEQFRQMLAEAAVDVEQLAARLPAGAQPDQLNRDIQRLQREIAALGAVNLAALDELGQARERKEFLDAQLADLEQAAATLEDAIRKIDAETREQLRQTFEQVNGHFGRMFPQLFGGGAARLIMTGDEILDAGVQVMAQPPGKRNSTIHLLSGGEKALTAIALVFGIFHLNPAPFCLLDEVDAPLDDANTERYASLVKAMSGATQFLFISHNKIAMEMAEQLVGVTMQEQGVSRIVAVDMDTAARLAEAAA</sequence>
<dbReference type="InterPro" id="IPR011890">
    <property type="entry name" value="SMC_prok"/>
</dbReference>
<dbReference type="AlphaFoldDB" id="A0A1J5QJS9"/>
<feature type="compositionally biased region" description="Low complexity" evidence="7">
    <location>
        <begin position="384"/>
        <end position="397"/>
    </location>
</feature>
<dbReference type="HAMAP" id="MF_01894">
    <property type="entry name" value="Smc_prok"/>
    <property type="match status" value="1"/>
</dbReference>
<keyword evidence="3" id="KW-0067">ATP-binding</keyword>
<dbReference type="PANTHER" id="PTHR43977">
    <property type="entry name" value="STRUCTURAL MAINTENANCE OF CHROMOSOMES PROTEIN 3"/>
    <property type="match status" value="1"/>
</dbReference>
<dbReference type="GO" id="GO:0007062">
    <property type="term" value="P:sister chromatid cohesion"/>
    <property type="evidence" value="ECO:0007669"/>
    <property type="project" value="InterPro"/>
</dbReference>
<dbReference type="InterPro" id="IPR010935">
    <property type="entry name" value="SMC_hinge"/>
</dbReference>
<evidence type="ECO:0000256" key="6">
    <source>
        <dbReference type="SAM" id="Coils"/>
    </source>
</evidence>
<feature type="domain" description="SMC hinge" evidence="8">
    <location>
        <begin position="518"/>
        <end position="625"/>
    </location>
</feature>
<dbReference type="InterPro" id="IPR027417">
    <property type="entry name" value="P-loop_NTPase"/>
</dbReference>
<proteinExistence type="inferred from homology"/>
<dbReference type="EMBL" id="MLJW01001094">
    <property type="protein sequence ID" value="OIQ80199.1"/>
    <property type="molecule type" value="Genomic_DNA"/>
</dbReference>
<dbReference type="SUPFAM" id="SSF52540">
    <property type="entry name" value="P-loop containing nucleoside triphosphate hydrolases"/>
    <property type="match status" value="1"/>
</dbReference>
<dbReference type="Gene3D" id="3.40.50.300">
    <property type="entry name" value="P-loop containing nucleotide triphosphate hydrolases"/>
    <property type="match status" value="2"/>
</dbReference>
<evidence type="ECO:0000256" key="1">
    <source>
        <dbReference type="ARBA" id="ARBA00022490"/>
    </source>
</evidence>
<evidence type="ECO:0000256" key="2">
    <source>
        <dbReference type="ARBA" id="ARBA00022741"/>
    </source>
</evidence>
<keyword evidence="4 6" id="KW-0175">Coiled coil</keyword>
<feature type="coiled-coil region" evidence="6">
    <location>
        <begin position="978"/>
        <end position="1015"/>
    </location>
</feature>
<dbReference type="SUPFAM" id="SSF75553">
    <property type="entry name" value="Smc hinge domain"/>
    <property type="match status" value="1"/>
</dbReference>
<dbReference type="CDD" id="cd03278">
    <property type="entry name" value="ABC_SMC_barmotin"/>
    <property type="match status" value="1"/>
</dbReference>
<dbReference type="SMART" id="SM00968">
    <property type="entry name" value="SMC_hinge"/>
    <property type="match status" value="1"/>
</dbReference>
<dbReference type="Pfam" id="PF02463">
    <property type="entry name" value="SMC_N"/>
    <property type="match status" value="1"/>
</dbReference>
<dbReference type="GO" id="GO:0016887">
    <property type="term" value="F:ATP hydrolysis activity"/>
    <property type="evidence" value="ECO:0007669"/>
    <property type="project" value="InterPro"/>
</dbReference>
<dbReference type="Pfam" id="PF06470">
    <property type="entry name" value="SMC_hinge"/>
    <property type="match status" value="1"/>
</dbReference>
<dbReference type="InterPro" id="IPR024704">
    <property type="entry name" value="SMC"/>
</dbReference>
<dbReference type="GO" id="GO:0003677">
    <property type="term" value="F:DNA binding"/>
    <property type="evidence" value="ECO:0007669"/>
    <property type="project" value="UniProtKB-KW"/>
</dbReference>